<dbReference type="CDD" id="cd06160">
    <property type="entry name" value="S2P-M50_like_2"/>
    <property type="match status" value="1"/>
</dbReference>
<comment type="similarity">
    <text evidence="3">Belongs to the peptidase M50B family.</text>
</comment>
<evidence type="ECO:0000256" key="6">
    <source>
        <dbReference type="ARBA" id="ARBA00022801"/>
    </source>
</evidence>
<dbReference type="EMBL" id="CP000804">
    <property type="protein sequence ID" value="ABU59731.1"/>
    <property type="molecule type" value="Genomic_DNA"/>
</dbReference>
<keyword evidence="4" id="KW-0645">Protease</keyword>
<evidence type="ECO:0000256" key="3">
    <source>
        <dbReference type="ARBA" id="ARBA00007931"/>
    </source>
</evidence>
<evidence type="ECO:0000256" key="9">
    <source>
        <dbReference type="ARBA" id="ARBA00023136"/>
    </source>
</evidence>
<feature type="transmembrane region" description="Helical" evidence="10">
    <location>
        <begin position="168"/>
        <end position="187"/>
    </location>
</feature>
<dbReference type="HOGENOM" id="CLU_028221_0_1_0"/>
<feature type="transmembrane region" description="Helical" evidence="10">
    <location>
        <begin position="304"/>
        <end position="327"/>
    </location>
</feature>
<dbReference type="KEGG" id="rca:Rcas_3682"/>
<evidence type="ECO:0000256" key="10">
    <source>
        <dbReference type="SAM" id="Phobius"/>
    </source>
</evidence>
<feature type="transmembrane region" description="Helical" evidence="10">
    <location>
        <begin position="125"/>
        <end position="148"/>
    </location>
</feature>
<evidence type="ECO:0000256" key="2">
    <source>
        <dbReference type="ARBA" id="ARBA00004141"/>
    </source>
</evidence>
<proteinExistence type="inferred from homology"/>
<evidence type="ECO:0000313" key="12">
    <source>
        <dbReference type="EMBL" id="ABU59731.1"/>
    </source>
</evidence>
<accession>A7NQ85</accession>
<dbReference type="STRING" id="383372.Rcas_3682"/>
<dbReference type="Pfam" id="PF02163">
    <property type="entry name" value="Peptidase_M50"/>
    <property type="match status" value="1"/>
</dbReference>
<dbReference type="GO" id="GO:0008233">
    <property type="term" value="F:peptidase activity"/>
    <property type="evidence" value="ECO:0007669"/>
    <property type="project" value="UniProtKB-KW"/>
</dbReference>
<keyword evidence="8 10" id="KW-1133">Transmembrane helix</keyword>
<feature type="transmembrane region" description="Helical" evidence="10">
    <location>
        <begin position="266"/>
        <end position="283"/>
    </location>
</feature>
<dbReference type="eggNOG" id="COG1994">
    <property type="taxonomic scope" value="Bacteria"/>
</dbReference>
<dbReference type="OrthoDB" id="9774391at2"/>
<name>A7NQ85_ROSCS</name>
<sequence length="378" mass="40107">MDAQVTDTLDRLELMGRVRLALDGLMTIERYAWDSRGVLTMVGSLHAPADAIYPQIRARMEALGFTPFLRASGDNVELMALPFVVSAPKPNVALPVALFLITILSTLMVGALYDGIDVFSNPAGIVAGIPFSATIIGILFVHEMGHYVVGRLRRAPVSLPYFIPVPPIPIPGLGIITFTGTLGAVIVQREPMLDRKTILEIGIAGPLAGLAVAIPLLFYGLATSPVGPPPAEGYIQEGNSILYAAAKYLVFGQFLPGNGVDVQLNAVAWGAWIGLLVTMINLLPIGQLDGGHVAYALLGEYAHYLAYAFIGGCVLLGTLVAPNWLLWGVLGLLIGPRHPPPLNDVSRIGPAHTTLAIVGLITFVLLFMPNPLQFVAGG</sequence>
<feature type="transmembrane region" description="Helical" evidence="10">
    <location>
        <begin position="199"/>
        <end position="222"/>
    </location>
</feature>
<dbReference type="InterPro" id="IPR008915">
    <property type="entry name" value="Peptidase_M50"/>
</dbReference>
<organism evidence="12 13">
    <name type="scientific">Roseiflexus castenholzii (strain DSM 13941 / HLO8)</name>
    <dbReference type="NCBI Taxonomy" id="383372"/>
    <lineage>
        <taxon>Bacteria</taxon>
        <taxon>Bacillati</taxon>
        <taxon>Chloroflexota</taxon>
        <taxon>Chloroflexia</taxon>
        <taxon>Chloroflexales</taxon>
        <taxon>Roseiflexineae</taxon>
        <taxon>Roseiflexaceae</taxon>
        <taxon>Roseiflexus</taxon>
    </lineage>
</organism>
<reference evidence="12 13" key="1">
    <citation type="submission" date="2007-08" db="EMBL/GenBank/DDBJ databases">
        <title>Complete sequence of Roseiflexus castenholzii DSM 13941.</title>
        <authorList>
            <consortium name="US DOE Joint Genome Institute"/>
            <person name="Copeland A."/>
            <person name="Lucas S."/>
            <person name="Lapidus A."/>
            <person name="Barry K."/>
            <person name="Glavina del Rio T."/>
            <person name="Dalin E."/>
            <person name="Tice H."/>
            <person name="Pitluck S."/>
            <person name="Thompson L.S."/>
            <person name="Brettin T."/>
            <person name="Bruce D."/>
            <person name="Detter J.C."/>
            <person name="Han C."/>
            <person name="Tapia R."/>
            <person name="Schmutz J."/>
            <person name="Larimer F."/>
            <person name="Land M."/>
            <person name="Hauser L."/>
            <person name="Kyrpides N."/>
            <person name="Mikhailova N."/>
            <person name="Bryant D.A."/>
            <person name="Hanada S."/>
            <person name="Tsukatani Y."/>
            <person name="Richardson P."/>
        </authorList>
    </citation>
    <scope>NUCLEOTIDE SEQUENCE [LARGE SCALE GENOMIC DNA]</scope>
    <source>
        <strain evidence="13">DSM 13941 / HLO8</strain>
    </source>
</reference>
<evidence type="ECO:0000256" key="8">
    <source>
        <dbReference type="ARBA" id="ARBA00022989"/>
    </source>
</evidence>
<dbReference type="InterPro" id="IPR044838">
    <property type="entry name" value="EGY1-like"/>
</dbReference>
<protein>
    <submittedName>
        <fullName evidence="12">Peptidase M50</fullName>
    </submittedName>
</protein>
<dbReference type="Proteomes" id="UP000000263">
    <property type="component" value="Chromosome"/>
</dbReference>
<keyword evidence="13" id="KW-1185">Reference proteome</keyword>
<comment type="subcellular location">
    <subcellularLocation>
        <location evidence="2">Membrane</location>
        <topology evidence="2">Multi-pass membrane protein</topology>
    </subcellularLocation>
</comment>
<evidence type="ECO:0000313" key="13">
    <source>
        <dbReference type="Proteomes" id="UP000000263"/>
    </source>
</evidence>
<feature type="transmembrane region" description="Helical" evidence="10">
    <location>
        <begin position="347"/>
        <end position="368"/>
    </location>
</feature>
<keyword evidence="5 10" id="KW-0812">Transmembrane</keyword>
<gene>
    <name evidence="12" type="ordered locus">Rcas_3682</name>
</gene>
<evidence type="ECO:0000259" key="11">
    <source>
        <dbReference type="Pfam" id="PF02163"/>
    </source>
</evidence>
<feature type="transmembrane region" description="Helical" evidence="10">
    <location>
        <begin position="92"/>
        <end position="113"/>
    </location>
</feature>
<dbReference type="RefSeq" id="WP_012122154.1">
    <property type="nucleotide sequence ID" value="NC_009767.1"/>
</dbReference>
<evidence type="ECO:0000256" key="1">
    <source>
        <dbReference type="ARBA" id="ARBA00001947"/>
    </source>
</evidence>
<keyword evidence="6" id="KW-0378">Hydrolase</keyword>
<dbReference type="GO" id="GO:0016020">
    <property type="term" value="C:membrane"/>
    <property type="evidence" value="ECO:0007669"/>
    <property type="project" value="UniProtKB-SubCell"/>
</dbReference>
<dbReference type="PANTHER" id="PTHR31412">
    <property type="entry name" value="ZINC METALLOPROTEASE EGY1"/>
    <property type="match status" value="1"/>
</dbReference>
<evidence type="ECO:0000256" key="4">
    <source>
        <dbReference type="ARBA" id="ARBA00022670"/>
    </source>
</evidence>
<dbReference type="GO" id="GO:0006508">
    <property type="term" value="P:proteolysis"/>
    <property type="evidence" value="ECO:0007669"/>
    <property type="project" value="UniProtKB-KW"/>
</dbReference>
<keyword evidence="9 10" id="KW-0472">Membrane</keyword>
<feature type="domain" description="Peptidase M50" evidence="11">
    <location>
        <begin position="131"/>
        <end position="302"/>
    </location>
</feature>
<dbReference type="PANTHER" id="PTHR31412:SF0">
    <property type="entry name" value="ZINC METALLOPROTEASE EGY1, CHLOROPLASTIC-RELATED"/>
    <property type="match status" value="1"/>
</dbReference>
<dbReference type="AlphaFoldDB" id="A7NQ85"/>
<comment type="cofactor">
    <cofactor evidence="1">
        <name>Zn(2+)</name>
        <dbReference type="ChEBI" id="CHEBI:29105"/>
    </cofactor>
</comment>
<evidence type="ECO:0000256" key="5">
    <source>
        <dbReference type="ARBA" id="ARBA00022692"/>
    </source>
</evidence>
<keyword evidence="7" id="KW-0809">Transit peptide</keyword>
<evidence type="ECO:0000256" key="7">
    <source>
        <dbReference type="ARBA" id="ARBA00022946"/>
    </source>
</evidence>